<reference evidence="1" key="1">
    <citation type="submission" date="2020-07" db="EMBL/GenBank/DDBJ databases">
        <title>Genome sequence and genetic diversity analysis of an under-domesticated orphan crop, white fonio (Digitaria exilis).</title>
        <authorList>
            <person name="Bennetzen J.L."/>
            <person name="Chen S."/>
            <person name="Ma X."/>
            <person name="Wang X."/>
            <person name="Yssel A.E.J."/>
            <person name="Chaluvadi S.R."/>
            <person name="Johnson M."/>
            <person name="Gangashetty P."/>
            <person name="Hamidou F."/>
            <person name="Sanogo M.D."/>
            <person name="Zwaenepoel A."/>
            <person name="Wallace J."/>
            <person name="Van De Peer Y."/>
            <person name="Van Deynze A."/>
        </authorList>
    </citation>
    <scope>NUCLEOTIDE SEQUENCE</scope>
    <source>
        <tissue evidence="1">Leaves</tissue>
    </source>
</reference>
<proteinExistence type="predicted"/>
<evidence type="ECO:0000313" key="1">
    <source>
        <dbReference type="EMBL" id="KAF8722103.1"/>
    </source>
</evidence>
<keyword evidence="2" id="KW-1185">Reference proteome</keyword>
<comment type="caution">
    <text evidence="1">The sequence shown here is derived from an EMBL/GenBank/DDBJ whole genome shotgun (WGS) entry which is preliminary data.</text>
</comment>
<organism evidence="1 2">
    <name type="scientific">Digitaria exilis</name>
    <dbReference type="NCBI Taxonomy" id="1010633"/>
    <lineage>
        <taxon>Eukaryota</taxon>
        <taxon>Viridiplantae</taxon>
        <taxon>Streptophyta</taxon>
        <taxon>Embryophyta</taxon>
        <taxon>Tracheophyta</taxon>
        <taxon>Spermatophyta</taxon>
        <taxon>Magnoliopsida</taxon>
        <taxon>Liliopsida</taxon>
        <taxon>Poales</taxon>
        <taxon>Poaceae</taxon>
        <taxon>PACMAD clade</taxon>
        <taxon>Panicoideae</taxon>
        <taxon>Panicodae</taxon>
        <taxon>Paniceae</taxon>
        <taxon>Anthephorinae</taxon>
        <taxon>Digitaria</taxon>
    </lineage>
</organism>
<name>A0A835C463_9POAL</name>
<dbReference type="Proteomes" id="UP000636709">
    <property type="component" value="Unassembled WGS sequence"/>
</dbReference>
<dbReference type="EMBL" id="JACEFO010001677">
    <property type="protein sequence ID" value="KAF8722103.1"/>
    <property type="molecule type" value="Genomic_DNA"/>
</dbReference>
<dbReference type="OrthoDB" id="717618at2759"/>
<accession>A0A835C463</accession>
<dbReference type="AlphaFoldDB" id="A0A835C463"/>
<sequence length="110" mass="12099">MQQNGVQKGQPQNLENLLNQVVGQLGKVAKRVQSIASSPLEELPVNVLCRVMELTSQLQSVVRGLQKLPTTITEQGQLQTRIADEGQQEWSGQLAVVSVAWRPRARGVTE</sequence>
<gene>
    <name evidence="1" type="ORF">HU200_022740</name>
</gene>
<evidence type="ECO:0000313" key="2">
    <source>
        <dbReference type="Proteomes" id="UP000636709"/>
    </source>
</evidence>
<protein>
    <submittedName>
        <fullName evidence="1">Uncharacterized protein</fullName>
    </submittedName>
</protein>